<keyword evidence="2" id="KW-0812">Transmembrane</keyword>
<protein>
    <submittedName>
        <fullName evidence="3">Uncharacterized protein</fullName>
    </submittedName>
</protein>
<accession>A0ABP4QLF6</accession>
<proteinExistence type="predicted"/>
<name>A0ABP4QLF6_9ACTN</name>
<keyword evidence="2" id="KW-1133">Transmembrane helix</keyword>
<evidence type="ECO:0000313" key="3">
    <source>
        <dbReference type="EMBL" id="GAA1610466.1"/>
    </source>
</evidence>
<feature type="region of interest" description="Disordered" evidence="1">
    <location>
        <begin position="1"/>
        <end position="22"/>
    </location>
</feature>
<gene>
    <name evidence="3" type="ORF">GCM10009789_76010</name>
</gene>
<evidence type="ECO:0000313" key="4">
    <source>
        <dbReference type="Proteomes" id="UP001500393"/>
    </source>
</evidence>
<comment type="caution">
    <text evidence="3">The sequence shown here is derived from an EMBL/GenBank/DDBJ whole genome shotgun (WGS) entry which is preliminary data.</text>
</comment>
<keyword evidence="4" id="KW-1185">Reference proteome</keyword>
<keyword evidence="2" id="KW-0472">Membrane</keyword>
<dbReference type="Proteomes" id="UP001500393">
    <property type="component" value="Unassembled WGS sequence"/>
</dbReference>
<evidence type="ECO:0000256" key="1">
    <source>
        <dbReference type="SAM" id="MobiDB-lite"/>
    </source>
</evidence>
<feature type="transmembrane region" description="Helical" evidence="2">
    <location>
        <begin position="30"/>
        <end position="51"/>
    </location>
</feature>
<evidence type="ECO:0000256" key="2">
    <source>
        <dbReference type="SAM" id="Phobius"/>
    </source>
</evidence>
<sequence>MRDHTTAESEVTSPLAIPDGSAGRVRRTTLGAAAADTLGTAAVALAAAVAASNWRRLKFMLPKVLLPGDEPVTAGRTA</sequence>
<organism evidence="3 4">
    <name type="scientific">Kribbella sancticallisti</name>
    <dbReference type="NCBI Taxonomy" id="460087"/>
    <lineage>
        <taxon>Bacteria</taxon>
        <taxon>Bacillati</taxon>
        <taxon>Actinomycetota</taxon>
        <taxon>Actinomycetes</taxon>
        <taxon>Propionibacteriales</taxon>
        <taxon>Kribbellaceae</taxon>
        <taxon>Kribbella</taxon>
    </lineage>
</organism>
<dbReference type="EMBL" id="BAAAOS010000058">
    <property type="protein sequence ID" value="GAA1610466.1"/>
    <property type="molecule type" value="Genomic_DNA"/>
</dbReference>
<reference evidence="4" key="1">
    <citation type="journal article" date="2019" name="Int. J. Syst. Evol. Microbiol.">
        <title>The Global Catalogue of Microorganisms (GCM) 10K type strain sequencing project: providing services to taxonomists for standard genome sequencing and annotation.</title>
        <authorList>
            <consortium name="The Broad Institute Genomics Platform"/>
            <consortium name="The Broad Institute Genome Sequencing Center for Infectious Disease"/>
            <person name="Wu L."/>
            <person name="Ma J."/>
        </authorList>
    </citation>
    <scope>NUCLEOTIDE SEQUENCE [LARGE SCALE GENOMIC DNA]</scope>
    <source>
        <strain evidence="4">JCM 14969</strain>
    </source>
</reference>